<gene>
    <name evidence="1" type="ORF">HD556DRAFT_562069</name>
</gene>
<dbReference type="GeneID" id="64604724"/>
<evidence type="ECO:0000313" key="2">
    <source>
        <dbReference type="Proteomes" id="UP000719766"/>
    </source>
</evidence>
<name>A0A9P7APJ4_9AGAM</name>
<reference evidence="1" key="1">
    <citation type="journal article" date="2020" name="New Phytol.">
        <title>Comparative genomics reveals dynamic genome evolution in host specialist ectomycorrhizal fungi.</title>
        <authorList>
            <person name="Lofgren L.A."/>
            <person name="Nguyen N.H."/>
            <person name="Vilgalys R."/>
            <person name="Ruytinx J."/>
            <person name="Liao H.L."/>
            <person name="Branco S."/>
            <person name="Kuo A."/>
            <person name="LaButti K."/>
            <person name="Lipzen A."/>
            <person name="Andreopoulos W."/>
            <person name="Pangilinan J."/>
            <person name="Riley R."/>
            <person name="Hundley H."/>
            <person name="Na H."/>
            <person name="Barry K."/>
            <person name="Grigoriev I.V."/>
            <person name="Stajich J.E."/>
            <person name="Kennedy P.G."/>
        </authorList>
    </citation>
    <scope>NUCLEOTIDE SEQUENCE</scope>
    <source>
        <strain evidence="1">S12</strain>
    </source>
</reference>
<proteinExistence type="predicted"/>
<accession>A0A9P7APJ4</accession>
<dbReference type="EMBL" id="JABBWE010000036">
    <property type="protein sequence ID" value="KAG1792502.1"/>
    <property type="molecule type" value="Genomic_DNA"/>
</dbReference>
<comment type="caution">
    <text evidence="1">The sequence shown here is derived from an EMBL/GenBank/DDBJ whole genome shotgun (WGS) entry which is preliminary data.</text>
</comment>
<evidence type="ECO:0000313" key="1">
    <source>
        <dbReference type="EMBL" id="KAG1792502.1"/>
    </source>
</evidence>
<keyword evidence="2" id="KW-1185">Reference proteome</keyword>
<dbReference type="RefSeq" id="XP_041159115.1">
    <property type="nucleotide sequence ID" value="XM_041310960.1"/>
</dbReference>
<sequence length="91" mass="10383">MKTQLLFQLSPLVAWDVSLVSSIQRSILGPQLIVLTSVFSEIDCGQVLWLYFNFVRLFTSGLWRILRVMHTNCGDEDIAFVAARRLTRHGS</sequence>
<protein>
    <submittedName>
        <fullName evidence="1">Uncharacterized protein</fullName>
    </submittedName>
</protein>
<dbReference type="Proteomes" id="UP000719766">
    <property type="component" value="Unassembled WGS sequence"/>
</dbReference>
<organism evidence="1 2">
    <name type="scientific">Suillus plorans</name>
    <dbReference type="NCBI Taxonomy" id="116603"/>
    <lineage>
        <taxon>Eukaryota</taxon>
        <taxon>Fungi</taxon>
        <taxon>Dikarya</taxon>
        <taxon>Basidiomycota</taxon>
        <taxon>Agaricomycotina</taxon>
        <taxon>Agaricomycetes</taxon>
        <taxon>Agaricomycetidae</taxon>
        <taxon>Boletales</taxon>
        <taxon>Suillineae</taxon>
        <taxon>Suillaceae</taxon>
        <taxon>Suillus</taxon>
    </lineage>
</organism>
<dbReference type="AlphaFoldDB" id="A0A9P7APJ4"/>